<comment type="caution">
    <text evidence="2">The sequence shown here is derived from an EMBL/GenBank/DDBJ whole genome shotgun (WGS) entry which is preliminary data.</text>
</comment>
<dbReference type="EMBL" id="BLAF01000090">
    <property type="protein sequence ID" value="GES26561.1"/>
    <property type="molecule type" value="Genomic_DNA"/>
</dbReference>
<name>A0A5M3Y3Y3_9ACTN</name>
<evidence type="ECO:0000256" key="1">
    <source>
        <dbReference type="SAM" id="MobiDB-lite"/>
    </source>
</evidence>
<feature type="region of interest" description="Disordered" evidence="1">
    <location>
        <begin position="64"/>
        <end position="100"/>
    </location>
</feature>
<evidence type="ECO:0000313" key="2">
    <source>
        <dbReference type="EMBL" id="GES26561.1"/>
    </source>
</evidence>
<sequence>MGLGLLDAGVAGLAVHAGVEFGAAGEEEGVEAAEVVLGAGGAEGREQHRQSARLLHRARVRLRGEHRLPHPGAPAGGLQIGGDANERTGHGVLQRVLRDG</sequence>
<protein>
    <submittedName>
        <fullName evidence="2">Uncharacterized protein</fullName>
    </submittedName>
</protein>
<dbReference type="AlphaFoldDB" id="A0A5M3Y3Y3"/>
<evidence type="ECO:0000313" key="3">
    <source>
        <dbReference type="Proteomes" id="UP000377595"/>
    </source>
</evidence>
<gene>
    <name evidence="2" type="ORF">Aple_094600</name>
</gene>
<organism evidence="2 3">
    <name type="scientific">Acrocarpospora pleiomorpha</name>
    <dbReference type="NCBI Taxonomy" id="90975"/>
    <lineage>
        <taxon>Bacteria</taxon>
        <taxon>Bacillati</taxon>
        <taxon>Actinomycetota</taxon>
        <taxon>Actinomycetes</taxon>
        <taxon>Streptosporangiales</taxon>
        <taxon>Streptosporangiaceae</taxon>
        <taxon>Acrocarpospora</taxon>
    </lineage>
</organism>
<proteinExistence type="predicted"/>
<reference evidence="2 3" key="1">
    <citation type="submission" date="2019-10" db="EMBL/GenBank/DDBJ databases">
        <title>Whole genome shotgun sequence of Acrocarpospora pleiomorpha NBRC 16267.</title>
        <authorList>
            <person name="Ichikawa N."/>
            <person name="Kimura A."/>
            <person name="Kitahashi Y."/>
            <person name="Komaki H."/>
            <person name="Oguchi A."/>
        </authorList>
    </citation>
    <scope>NUCLEOTIDE SEQUENCE [LARGE SCALE GENOMIC DNA]</scope>
    <source>
        <strain evidence="2 3">NBRC 16267</strain>
    </source>
</reference>
<keyword evidence="3" id="KW-1185">Reference proteome</keyword>
<accession>A0A5M3Y3Y3</accession>
<dbReference type="Proteomes" id="UP000377595">
    <property type="component" value="Unassembled WGS sequence"/>
</dbReference>